<keyword evidence="1" id="KW-0472">Membrane</keyword>
<evidence type="ECO:0000313" key="2">
    <source>
        <dbReference type="EMBL" id="OEK06594.1"/>
    </source>
</evidence>
<evidence type="ECO:0000256" key="1">
    <source>
        <dbReference type="SAM" id="Phobius"/>
    </source>
</evidence>
<proteinExistence type="predicted"/>
<accession>A0A1E5T5D5</accession>
<protein>
    <submittedName>
        <fullName evidence="2">Uncharacterized protein</fullName>
    </submittedName>
</protein>
<organism evidence="2 3">
    <name type="scientific">Roseivirga misakiensis</name>
    <dbReference type="NCBI Taxonomy" id="1563681"/>
    <lineage>
        <taxon>Bacteria</taxon>
        <taxon>Pseudomonadati</taxon>
        <taxon>Bacteroidota</taxon>
        <taxon>Cytophagia</taxon>
        <taxon>Cytophagales</taxon>
        <taxon>Roseivirgaceae</taxon>
        <taxon>Roseivirga</taxon>
    </lineage>
</organism>
<dbReference type="STRING" id="1563681.BFP71_02685"/>
<dbReference type="AlphaFoldDB" id="A0A1E5T5D5"/>
<keyword evidence="3" id="KW-1185">Reference proteome</keyword>
<feature type="transmembrane region" description="Helical" evidence="1">
    <location>
        <begin position="7"/>
        <end position="26"/>
    </location>
</feature>
<reference evidence="2 3" key="1">
    <citation type="submission" date="2016-08" db="EMBL/GenBank/DDBJ databases">
        <title>Draft genome of Fabibacter sp. strain SK-8.</title>
        <authorList>
            <person name="Wong S.-K."/>
            <person name="Hamasaki K."/>
            <person name="Yoshizawa S."/>
        </authorList>
    </citation>
    <scope>NUCLEOTIDE SEQUENCE [LARGE SCALE GENOMIC DNA]</scope>
    <source>
        <strain evidence="2 3">SK-8</strain>
    </source>
</reference>
<sequence length="229" mass="25981">MKKTLRIVSIAFLSLIVLLFIGYIILNEKLPEGEVSPEADVLAEKMTTALNMEAWELTENISWTFRGTHFYEWDKAADVVKVRWDEYEVVLNTKTESGLVVSSKNEYSVDQFDALIKTAYDFFNNDSFWLYAPFKVFDPGVERSIVVLKDGQKALKVTYTTGGSTPGDSYVWILGEDFKPVAVKMWASILPIGGMEFTWENYLTLPSGALIAQDHFLYGSMNIPLTDIR</sequence>
<dbReference type="OrthoDB" id="933657at2"/>
<keyword evidence="1" id="KW-1133">Transmembrane helix</keyword>
<gene>
    <name evidence="2" type="ORF">BFP71_02685</name>
</gene>
<dbReference type="RefSeq" id="WP_069833906.1">
    <property type="nucleotide sequence ID" value="NZ_MDGQ01000003.1"/>
</dbReference>
<dbReference type="Proteomes" id="UP000095552">
    <property type="component" value="Unassembled WGS sequence"/>
</dbReference>
<dbReference type="EMBL" id="MDGQ01000003">
    <property type="protein sequence ID" value="OEK06594.1"/>
    <property type="molecule type" value="Genomic_DNA"/>
</dbReference>
<comment type="caution">
    <text evidence="2">The sequence shown here is derived from an EMBL/GenBank/DDBJ whole genome shotgun (WGS) entry which is preliminary data.</text>
</comment>
<name>A0A1E5T5D5_9BACT</name>
<keyword evidence="1" id="KW-0812">Transmembrane</keyword>
<evidence type="ECO:0000313" key="3">
    <source>
        <dbReference type="Proteomes" id="UP000095552"/>
    </source>
</evidence>